<evidence type="ECO:0000313" key="1">
    <source>
        <dbReference type="EMBL" id="SVB75830.1"/>
    </source>
</evidence>
<proteinExistence type="predicted"/>
<sequence>MIDNATYAFPTVLPDAYYSAYAIKTSDIITF</sequence>
<protein>
    <submittedName>
        <fullName evidence="1">Uncharacterized protein</fullName>
    </submittedName>
</protein>
<dbReference type="AlphaFoldDB" id="A0A382GL19"/>
<dbReference type="EMBL" id="UINC01056150">
    <property type="protein sequence ID" value="SVB75830.1"/>
    <property type="molecule type" value="Genomic_DNA"/>
</dbReference>
<name>A0A382GL19_9ZZZZ</name>
<gene>
    <name evidence="1" type="ORF">METZ01_LOCUS228684</name>
</gene>
<accession>A0A382GL19</accession>
<reference evidence="1" key="1">
    <citation type="submission" date="2018-05" db="EMBL/GenBank/DDBJ databases">
        <authorList>
            <person name="Lanie J.A."/>
            <person name="Ng W.-L."/>
            <person name="Kazmierczak K.M."/>
            <person name="Andrzejewski T.M."/>
            <person name="Davidsen T.M."/>
            <person name="Wayne K.J."/>
            <person name="Tettelin H."/>
            <person name="Glass J.I."/>
            <person name="Rusch D."/>
            <person name="Podicherti R."/>
            <person name="Tsui H.-C.T."/>
            <person name="Winkler M.E."/>
        </authorList>
    </citation>
    <scope>NUCLEOTIDE SEQUENCE</scope>
</reference>
<organism evidence="1">
    <name type="scientific">marine metagenome</name>
    <dbReference type="NCBI Taxonomy" id="408172"/>
    <lineage>
        <taxon>unclassified sequences</taxon>
        <taxon>metagenomes</taxon>
        <taxon>ecological metagenomes</taxon>
    </lineage>
</organism>